<feature type="region of interest" description="Disordered" evidence="1">
    <location>
        <begin position="1"/>
        <end position="22"/>
    </location>
</feature>
<dbReference type="EMBL" id="VSRR010057189">
    <property type="protein sequence ID" value="MPC81507.1"/>
    <property type="molecule type" value="Genomic_DNA"/>
</dbReference>
<dbReference type="Proteomes" id="UP000324222">
    <property type="component" value="Unassembled WGS sequence"/>
</dbReference>
<protein>
    <submittedName>
        <fullName evidence="2">Uncharacterized protein</fullName>
    </submittedName>
</protein>
<evidence type="ECO:0000256" key="1">
    <source>
        <dbReference type="SAM" id="MobiDB-lite"/>
    </source>
</evidence>
<comment type="caution">
    <text evidence="2">The sequence shown here is derived from an EMBL/GenBank/DDBJ whole genome shotgun (WGS) entry which is preliminary data.</text>
</comment>
<name>A0A5B7IJ00_PORTR</name>
<keyword evidence="3" id="KW-1185">Reference proteome</keyword>
<gene>
    <name evidence="2" type="ORF">E2C01_076128</name>
</gene>
<sequence length="92" mass="10261">MRGQKPSSTTPPLTPTHHPATQALHFTTYPHPYHHITTPIFSTTRSITSSRAELMSVPARSAPPYDLLRQVSGRRFVSRRSASTACQTREGF</sequence>
<dbReference type="AlphaFoldDB" id="A0A5B7IJ00"/>
<reference evidence="2 3" key="1">
    <citation type="submission" date="2019-05" db="EMBL/GenBank/DDBJ databases">
        <title>Another draft genome of Portunus trituberculatus and its Hox gene families provides insights of decapod evolution.</title>
        <authorList>
            <person name="Jeong J.-H."/>
            <person name="Song I."/>
            <person name="Kim S."/>
            <person name="Choi T."/>
            <person name="Kim D."/>
            <person name="Ryu S."/>
            <person name="Kim W."/>
        </authorList>
    </citation>
    <scope>NUCLEOTIDE SEQUENCE [LARGE SCALE GENOMIC DNA]</scope>
    <source>
        <tissue evidence="2">Muscle</tissue>
    </source>
</reference>
<evidence type="ECO:0000313" key="2">
    <source>
        <dbReference type="EMBL" id="MPC81507.1"/>
    </source>
</evidence>
<evidence type="ECO:0000313" key="3">
    <source>
        <dbReference type="Proteomes" id="UP000324222"/>
    </source>
</evidence>
<organism evidence="2 3">
    <name type="scientific">Portunus trituberculatus</name>
    <name type="common">Swimming crab</name>
    <name type="synonym">Neptunus trituberculatus</name>
    <dbReference type="NCBI Taxonomy" id="210409"/>
    <lineage>
        <taxon>Eukaryota</taxon>
        <taxon>Metazoa</taxon>
        <taxon>Ecdysozoa</taxon>
        <taxon>Arthropoda</taxon>
        <taxon>Crustacea</taxon>
        <taxon>Multicrustacea</taxon>
        <taxon>Malacostraca</taxon>
        <taxon>Eumalacostraca</taxon>
        <taxon>Eucarida</taxon>
        <taxon>Decapoda</taxon>
        <taxon>Pleocyemata</taxon>
        <taxon>Brachyura</taxon>
        <taxon>Eubrachyura</taxon>
        <taxon>Portunoidea</taxon>
        <taxon>Portunidae</taxon>
        <taxon>Portuninae</taxon>
        <taxon>Portunus</taxon>
    </lineage>
</organism>
<accession>A0A5B7IJ00</accession>
<proteinExistence type="predicted"/>